<dbReference type="InterPro" id="IPR003776">
    <property type="entry name" value="YcaO-like_dom"/>
</dbReference>
<dbReference type="Proteomes" id="UP001315278">
    <property type="component" value="Unassembled WGS sequence"/>
</dbReference>
<dbReference type="EMBL" id="JAFCJH010000022">
    <property type="protein sequence ID" value="MBR0797917.1"/>
    <property type="molecule type" value="Genomic_DNA"/>
</dbReference>
<name>A0ABS5FM80_9BRAD</name>
<dbReference type="PANTHER" id="PTHR37809:SF1">
    <property type="entry name" value="RIBOSOMAL PROTEIN S12 METHYLTHIOTRANSFERASE ACCESSORY FACTOR YCAO"/>
    <property type="match status" value="1"/>
</dbReference>
<dbReference type="PROSITE" id="PS51664">
    <property type="entry name" value="YCAO"/>
    <property type="match status" value="1"/>
</dbReference>
<dbReference type="Pfam" id="PF02624">
    <property type="entry name" value="YcaO"/>
    <property type="match status" value="1"/>
</dbReference>
<accession>A0ABS5FM80</accession>
<evidence type="ECO:0000313" key="2">
    <source>
        <dbReference type="EMBL" id="MBR0797917.1"/>
    </source>
</evidence>
<evidence type="ECO:0000259" key="1">
    <source>
        <dbReference type="PROSITE" id="PS51664"/>
    </source>
</evidence>
<sequence>MTALLDGSTLRGLFGWAPHLSLAARLDGRPPVAGATMTERQARPAFMEVDLRSEQGLALLRAVSDRFGEGITRAASLAQRMFMLRSPWAPALRFMGAETVPQEIGEDMAPAVYSLSGSGERLEDAFVGCVGEGIDRLAQIARPGDIQSVGPLPKVADNVPQTIAEAVAKDLAAQGLPPTTDLAWMSGHLLGPTREPARGVLVPADWTVRRATADPRLRPRTELSVGVAAGPTSEWAVMRAILELIERDAAALWWMGGRPGKQLPLDGAAMREAVRLMEFLRQQTQSRASWLLDITTDLGIPVVAALSCNHRGRQLAYGLAARLTLKEAAHAAILELCQTELAIQLAEIKRAESGQDSLAPSDLAHLERDAAIDASHCDLLHPRGISTTRDQAAGEEPLDVLAKAMSISGIETSLINMTRPQFGIPVMRAIAPGLQPLPSQIVTERLKRARNDYGGGERHTGGLALIG</sequence>
<proteinExistence type="predicted"/>
<keyword evidence="3" id="KW-1185">Reference proteome</keyword>
<feature type="domain" description="YcaO" evidence="1">
    <location>
        <begin position="117"/>
        <end position="467"/>
    </location>
</feature>
<gene>
    <name evidence="2" type="ORF">JQ615_21240</name>
</gene>
<organism evidence="2 3">
    <name type="scientific">Bradyrhizobium jicamae</name>
    <dbReference type="NCBI Taxonomy" id="280332"/>
    <lineage>
        <taxon>Bacteria</taxon>
        <taxon>Pseudomonadati</taxon>
        <taxon>Pseudomonadota</taxon>
        <taxon>Alphaproteobacteria</taxon>
        <taxon>Hyphomicrobiales</taxon>
        <taxon>Nitrobacteraceae</taxon>
        <taxon>Bradyrhizobium</taxon>
    </lineage>
</organism>
<reference evidence="3" key="1">
    <citation type="journal article" date="2021" name="ISME J.">
        <title>Evolutionary origin and ecological implication of a unique nif island in free-living Bradyrhizobium lineages.</title>
        <authorList>
            <person name="Tao J."/>
        </authorList>
    </citation>
    <scope>NUCLEOTIDE SEQUENCE [LARGE SCALE GENOMIC DNA]</scope>
    <source>
        <strain evidence="3">SZCCT0434</strain>
    </source>
</reference>
<dbReference type="RefSeq" id="WP_212493483.1">
    <property type="nucleotide sequence ID" value="NZ_JAFCJH010000022.1"/>
</dbReference>
<evidence type="ECO:0000313" key="3">
    <source>
        <dbReference type="Proteomes" id="UP001315278"/>
    </source>
</evidence>
<dbReference type="PANTHER" id="PTHR37809">
    <property type="entry name" value="RIBOSOMAL PROTEIN S12 METHYLTHIOTRANSFERASE ACCESSORY FACTOR YCAO"/>
    <property type="match status" value="1"/>
</dbReference>
<dbReference type="Gene3D" id="3.30.1330.230">
    <property type="match status" value="2"/>
</dbReference>
<protein>
    <submittedName>
        <fullName evidence="2">YcaO-like family protein</fullName>
    </submittedName>
</protein>
<comment type="caution">
    <text evidence="2">The sequence shown here is derived from an EMBL/GenBank/DDBJ whole genome shotgun (WGS) entry which is preliminary data.</text>
</comment>